<dbReference type="GO" id="GO:0003682">
    <property type="term" value="F:chromatin binding"/>
    <property type="evidence" value="ECO:0007669"/>
    <property type="project" value="TreeGrafter"/>
</dbReference>
<evidence type="ECO:0000256" key="4">
    <source>
        <dbReference type="ARBA" id="ARBA00023117"/>
    </source>
</evidence>
<dbReference type="EMBL" id="CP045898">
    <property type="protein sequence ID" value="QQP39745.1"/>
    <property type="molecule type" value="Genomic_DNA"/>
</dbReference>
<evidence type="ECO:0000313" key="9">
    <source>
        <dbReference type="Proteomes" id="UP000595437"/>
    </source>
</evidence>
<dbReference type="InterPro" id="IPR036427">
    <property type="entry name" value="Bromodomain-like_sf"/>
</dbReference>
<feature type="non-terminal residue" evidence="8">
    <location>
        <position position="1"/>
    </location>
</feature>
<protein>
    <submittedName>
        <fullName evidence="8">ATPase family_ AAA domain containing 2B (Silurana)</fullName>
    </submittedName>
</protein>
<dbReference type="Proteomes" id="UP000595437">
    <property type="component" value="Chromosome 9"/>
</dbReference>
<dbReference type="GO" id="GO:0045815">
    <property type="term" value="P:transcription initiation-coupled chromatin remodeling"/>
    <property type="evidence" value="ECO:0007669"/>
    <property type="project" value="TreeGrafter"/>
</dbReference>
<dbReference type="InterPro" id="IPR045199">
    <property type="entry name" value="ATAD2-like"/>
</dbReference>
<evidence type="ECO:0000259" key="7">
    <source>
        <dbReference type="PROSITE" id="PS50014"/>
    </source>
</evidence>
<dbReference type="PANTHER" id="PTHR23069:SF0">
    <property type="entry name" value="TAT-BINDING HOMOLOG 7"/>
    <property type="match status" value="1"/>
</dbReference>
<proteinExistence type="inferred from homology"/>
<dbReference type="GO" id="GO:0006334">
    <property type="term" value="P:nucleosome assembly"/>
    <property type="evidence" value="ECO:0007669"/>
    <property type="project" value="TreeGrafter"/>
</dbReference>
<evidence type="ECO:0000256" key="5">
    <source>
        <dbReference type="PROSITE-ProRule" id="PRU00035"/>
    </source>
</evidence>
<evidence type="ECO:0000256" key="3">
    <source>
        <dbReference type="ARBA" id="ARBA00022840"/>
    </source>
</evidence>
<gene>
    <name evidence="8" type="ORF">FKW44_013557</name>
</gene>
<dbReference type="GO" id="GO:0016887">
    <property type="term" value="F:ATP hydrolysis activity"/>
    <property type="evidence" value="ECO:0007669"/>
    <property type="project" value="TreeGrafter"/>
</dbReference>
<feature type="compositionally biased region" description="Acidic residues" evidence="6">
    <location>
        <begin position="167"/>
        <end position="178"/>
    </location>
</feature>
<dbReference type="Gene3D" id="1.20.920.10">
    <property type="entry name" value="Bromodomain-like"/>
    <property type="match status" value="1"/>
</dbReference>
<keyword evidence="4 5" id="KW-0103">Bromodomain</keyword>
<feature type="compositionally biased region" description="Basic residues" evidence="6">
    <location>
        <begin position="134"/>
        <end position="147"/>
    </location>
</feature>
<evidence type="ECO:0000256" key="2">
    <source>
        <dbReference type="ARBA" id="ARBA00022741"/>
    </source>
</evidence>
<feature type="domain" description="Bromo" evidence="7">
    <location>
        <begin position="1"/>
        <end position="54"/>
    </location>
</feature>
<dbReference type="AlphaFoldDB" id="A0A7T8JZS4"/>
<dbReference type="Pfam" id="PF00439">
    <property type="entry name" value="Bromodomain"/>
    <property type="match status" value="1"/>
</dbReference>
<keyword evidence="3" id="KW-0067">ATP-binding</keyword>
<keyword evidence="9" id="KW-1185">Reference proteome</keyword>
<dbReference type="PANTHER" id="PTHR23069">
    <property type="entry name" value="AAA DOMAIN-CONTAINING"/>
    <property type="match status" value="1"/>
</dbReference>
<evidence type="ECO:0000313" key="8">
    <source>
        <dbReference type="EMBL" id="QQP39745.1"/>
    </source>
</evidence>
<reference evidence="9" key="1">
    <citation type="submission" date="2021-01" db="EMBL/GenBank/DDBJ databases">
        <title>Caligus Genome Assembly.</title>
        <authorList>
            <person name="Gallardo-Escarate C."/>
        </authorList>
    </citation>
    <scope>NUCLEOTIDE SEQUENCE [LARGE SCALE GENOMIC DNA]</scope>
</reference>
<name>A0A7T8JZS4_CALRO</name>
<dbReference type="GO" id="GO:0042393">
    <property type="term" value="F:histone binding"/>
    <property type="evidence" value="ECO:0007669"/>
    <property type="project" value="TreeGrafter"/>
</dbReference>
<feature type="compositionally biased region" description="Low complexity" evidence="6">
    <location>
        <begin position="106"/>
        <end position="131"/>
    </location>
</feature>
<dbReference type="GO" id="GO:0005524">
    <property type="term" value="F:ATP binding"/>
    <property type="evidence" value="ECO:0007669"/>
    <property type="project" value="UniProtKB-KW"/>
</dbReference>
<feature type="region of interest" description="Disordered" evidence="6">
    <location>
        <begin position="104"/>
        <end position="215"/>
    </location>
</feature>
<keyword evidence="2" id="KW-0547">Nucleotide-binding</keyword>
<dbReference type="PROSITE" id="PS50014">
    <property type="entry name" value="BROMODOMAIN_2"/>
    <property type="match status" value="1"/>
</dbReference>
<evidence type="ECO:0000256" key="6">
    <source>
        <dbReference type="SAM" id="MobiDB-lite"/>
    </source>
</evidence>
<dbReference type="InterPro" id="IPR001487">
    <property type="entry name" value="Bromodomain"/>
</dbReference>
<organism evidence="8 9">
    <name type="scientific">Caligus rogercresseyi</name>
    <name type="common">Sea louse</name>
    <dbReference type="NCBI Taxonomy" id="217165"/>
    <lineage>
        <taxon>Eukaryota</taxon>
        <taxon>Metazoa</taxon>
        <taxon>Ecdysozoa</taxon>
        <taxon>Arthropoda</taxon>
        <taxon>Crustacea</taxon>
        <taxon>Multicrustacea</taxon>
        <taxon>Hexanauplia</taxon>
        <taxon>Copepoda</taxon>
        <taxon>Siphonostomatoida</taxon>
        <taxon>Caligidae</taxon>
        <taxon>Caligus</taxon>
    </lineage>
</organism>
<feature type="compositionally biased region" description="Low complexity" evidence="6">
    <location>
        <begin position="181"/>
        <end position="191"/>
    </location>
</feature>
<sequence>VYDYLDFIKKPMDFDAMLLKLDKEEYTCAKDYLDDIDLIVENAIVYNSDSNYETNKIICHQAAALRDFSYALVKQEMDTDFEEECQEISERRRKLLEDLKELEASNNNNNNGDNESTSSQQQQQQPKSSDAQHPHHTSGGHSKRRTTSRWSRGELTKKKKKLSSVSLEEEELLGEEEDKALGPGISSTTSPVGGGGPSTTSPHPPPPSQNSPADDLITTGIRIDALKLQERKNELIKITKGFSLERLERVLSKVMNVVDSYATESDRTQLPSDLSLQFDIIKSQRSNHNR</sequence>
<dbReference type="GO" id="GO:0005634">
    <property type="term" value="C:nucleus"/>
    <property type="evidence" value="ECO:0007669"/>
    <property type="project" value="TreeGrafter"/>
</dbReference>
<accession>A0A7T8JZS4</accession>
<comment type="similarity">
    <text evidence="1">Belongs to the AAA ATPase family.</text>
</comment>
<dbReference type="OrthoDB" id="5421at2759"/>
<dbReference type="SUPFAM" id="SSF47370">
    <property type="entry name" value="Bromodomain"/>
    <property type="match status" value="1"/>
</dbReference>
<evidence type="ECO:0000256" key="1">
    <source>
        <dbReference type="ARBA" id="ARBA00006914"/>
    </source>
</evidence>
<dbReference type="GO" id="GO:0006337">
    <property type="term" value="P:nucleosome disassembly"/>
    <property type="evidence" value="ECO:0007669"/>
    <property type="project" value="TreeGrafter"/>
</dbReference>
<dbReference type="PRINTS" id="PR00503">
    <property type="entry name" value="BROMODOMAIN"/>
</dbReference>